<dbReference type="Gene3D" id="1.10.287.1060">
    <property type="entry name" value="ESAT-6-like"/>
    <property type="match status" value="1"/>
</dbReference>
<accession>A0ABW3FMV1</accession>
<evidence type="ECO:0000313" key="3">
    <source>
        <dbReference type="Proteomes" id="UP001597018"/>
    </source>
</evidence>
<gene>
    <name evidence="2" type="ORF">ACFQ16_07615</name>
</gene>
<feature type="compositionally biased region" description="Low complexity" evidence="1">
    <location>
        <begin position="400"/>
        <end position="411"/>
    </location>
</feature>
<feature type="compositionally biased region" description="Polar residues" evidence="1">
    <location>
        <begin position="484"/>
        <end position="510"/>
    </location>
</feature>
<feature type="compositionally biased region" description="Low complexity" evidence="1">
    <location>
        <begin position="182"/>
        <end position="199"/>
    </location>
</feature>
<feature type="region of interest" description="Disordered" evidence="1">
    <location>
        <begin position="118"/>
        <end position="147"/>
    </location>
</feature>
<sequence>MTSSATGRDSRPPGGDGAPADVDGAVRALAQADPQSFYDAAQRFDRTAVRLRTVSADFRGRLRHLEQAWQGEGFEAFSAAAEKLLRRIDHSVDALVEPSYANLLTELGDALAEAKRDVEDVRAQRESASSAPDADPQAARAEQDARAQEVLRRLGSTYSSVGGRFRAPPENPALHRGDRTTARAARASHVAGTTGGAASAAVRPAGAAADGAASADGAQHGDERGGAALGAAGQQHAAQPDQSATGVAMPVEDVEGAGSIWSSVLPTSALPAAAVIGREKRKRDEKKRRRDEDQNASEQDEHDSEESQDDSGKEHDSQERRSEGSGAESHHRKSSHRHGDAHEHGATGDEDDDSREQGHSGDDSGRHSHGHHRKAERGHGDQDDADRTFHTESTEDDDAGASAAAQDAVADPGPERIPDTTSVPAPAAPPSAPPAPAVAAGPPAAAAAGGGASALRAHLGAPVSTGGVASAPPTGVRSDAGTLSVPSEPSASPTAQPSTVSGQAAGTAPQSGMPPMNPRTMGGQPNQQETGHQERDRNVAQREDPGTWQVGAGSAGALGRESREEGESR</sequence>
<feature type="compositionally biased region" description="Basic and acidic residues" evidence="1">
    <location>
        <begin position="337"/>
        <end position="347"/>
    </location>
</feature>
<feature type="compositionally biased region" description="Basic and acidic residues" evidence="1">
    <location>
        <begin position="310"/>
        <end position="323"/>
    </location>
</feature>
<feature type="compositionally biased region" description="Basic and acidic residues" evidence="1">
    <location>
        <begin position="377"/>
        <end position="393"/>
    </location>
</feature>
<feature type="compositionally biased region" description="Basic and acidic residues" evidence="1">
    <location>
        <begin position="355"/>
        <end position="366"/>
    </location>
</feature>
<dbReference type="RefSeq" id="WP_263252510.1">
    <property type="nucleotide sequence ID" value="NZ_BAABLT010000001.1"/>
</dbReference>
<dbReference type="Pfam" id="PF06013">
    <property type="entry name" value="WXG100"/>
    <property type="match status" value="1"/>
</dbReference>
<comment type="caution">
    <text evidence="2">The sequence shown here is derived from an EMBL/GenBank/DDBJ whole genome shotgun (WGS) entry which is preliminary data.</text>
</comment>
<feature type="region of interest" description="Disordered" evidence="1">
    <location>
        <begin position="1"/>
        <end position="23"/>
    </location>
</feature>
<keyword evidence="3" id="KW-1185">Reference proteome</keyword>
<feature type="compositionally biased region" description="Basic and acidic residues" evidence="1">
    <location>
        <begin position="560"/>
        <end position="569"/>
    </location>
</feature>
<feature type="compositionally biased region" description="Basic and acidic residues" evidence="1">
    <location>
        <begin position="531"/>
        <end position="545"/>
    </location>
</feature>
<dbReference type="InterPro" id="IPR010310">
    <property type="entry name" value="T7SS_ESAT-6-like"/>
</dbReference>
<feature type="compositionally biased region" description="Pro residues" evidence="1">
    <location>
        <begin position="426"/>
        <end position="436"/>
    </location>
</feature>
<proteinExistence type="predicted"/>
<feature type="compositionally biased region" description="Low complexity" evidence="1">
    <location>
        <begin position="437"/>
        <end position="447"/>
    </location>
</feature>
<dbReference type="EMBL" id="JBHTIW010000003">
    <property type="protein sequence ID" value="MFD0919607.1"/>
    <property type="molecule type" value="Genomic_DNA"/>
</dbReference>
<feature type="region of interest" description="Disordered" evidence="1">
    <location>
        <begin position="159"/>
        <end position="199"/>
    </location>
</feature>
<feature type="region of interest" description="Disordered" evidence="1">
    <location>
        <begin position="276"/>
        <end position="569"/>
    </location>
</feature>
<evidence type="ECO:0000256" key="1">
    <source>
        <dbReference type="SAM" id="MobiDB-lite"/>
    </source>
</evidence>
<feature type="compositionally biased region" description="Low complexity" evidence="1">
    <location>
        <begin position="229"/>
        <end position="239"/>
    </location>
</feature>
<organism evidence="2 3">
    <name type="scientific">Saccharopolyspora rosea</name>
    <dbReference type="NCBI Taxonomy" id="524884"/>
    <lineage>
        <taxon>Bacteria</taxon>
        <taxon>Bacillati</taxon>
        <taxon>Actinomycetota</taxon>
        <taxon>Actinomycetes</taxon>
        <taxon>Pseudonocardiales</taxon>
        <taxon>Pseudonocardiaceae</taxon>
        <taxon>Saccharopolyspora</taxon>
    </lineage>
</organism>
<dbReference type="SUPFAM" id="SSF140453">
    <property type="entry name" value="EsxAB dimer-like"/>
    <property type="match status" value="1"/>
</dbReference>
<feature type="compositionally biased region" description="Basic residues" evidence="1">
    <location>
        <begin position="279"/>
        <end position="289"/>
    </location>
</feature>
<name>A0ABW3FMV1_9PSEU</name>
<feature type="region of interest" description="Disordered" evidence="1">
    <location>
        <begin position="211"/>
        <end position="245"/>
    </location>
</feature>
<feature type="compositionally biased region" description="Basic residues" evidence="1">
    <location>
        <begin position="367"/>
        <end position="376"/>
    </location>
</feature>
<feature type="compositionally biased region" description="Acidic residues" evidence="1">
    <location>
        <begin position="294"/>
        <end position="309"/>
    </location>
</feature>
<dbReference type="InterPro" id="IPR036689">
    <property type="entry name" value="ESAT-6-like_sf"/>
</dbReference>
<protein>
    <submittedName>
        <fullName evidence="2">WXG100 family type VII secretion target</fullName>
    </submittedName>
</protein>
<dbReference type="Proteomes" id="UP001597018">
    <property type="component" value="Unassembled WGS sequence"/>
</dbReference>
<reference evidence="3" key="1">
    <citation type="journal article" date="2019" name="Int. J. Syst. Evol. Microbiol.">
        <title>The Global Catalogue of Microorganisms (GCM) 10K type strain sequencing project: providing services to taxonomists for standard genome sequencing and annotation.</title>
        <authorList>
            <consortium name="The Broad Institute Genomics Platform"/>
            <consortium name="The Broad Institute Genome Sequencing Center for Infectious Disease"/>
            <person name="Wu L."/>
            <person name="Ma J."/>
        </authorList>
    </citation>
    <scope>NUCLEOTIDE SEQUENCE [LARGE SCALE GENOMIC DNA]</scope>
    <source>
        <strain evidence="3">CCUG 56401</strain>
    </source>
</reference>
<evidence type="ECO:0000313" key="2">
    <source>
        <dbReference type="EMBL" id="MFD0919607.1"/>
    </source>
</evidence>
<feature type="compositionally biased region" description="Low complexity" evidence="1">
    <location>
        <begin position="126"/>
        <end position="140"/>
    </location>
</feature>